<keyword evidence="2" id="KW-1185">Reference proteome</keyword>
<proteinExistence type="predicted"/>
<dbReference type="PANTHER" id="PTHR23172:SF64">
    <property type="entry name" value="J DOMAIN-CONTAINING PROTEIN REQUIRED FOR CHLOROPLAST ACCUMULATION RESPONSE 1"/>
    <property type="match status" value="1"/>
</dbReference>
<feature type="compositionally biased region" description="Low complexity" evidence="1">
    <location>
        <begin position="456"/>
        <end position="467"/>
    </location>
</feature>
<dbReference type="GO" id="GO:0005737">
    <property type="term" value="C:cytoplasm"/>
    <property type="evidence" value="ECO:0007669"/>
    <property type="project" value="TreeGrafter"/>
</dbReference>
<feature type="compositionally biased region" description="Basic and acidic residues" evidence="1">
    <location>
        <begin position="439"/>
        <end position="455"/>
    </location>
</feature>
<dbReference type="GO" id="GO:0072583">
    <property type="term" value="P:clathrin-dependent endocytosis"/>
    <property type="evidence" value="ECO:0007669"/>
    <property type="project" value="TreeGrafter"/>
</dbReference>
<dbReference type="FunCoup" id="A0A1S3CSZ0">
    <property type="interactions" value="532"/>
</dbReference>
<dbReference type="eggNOG" id="KOG0431">
    <property type="taxonomic scope" value="Eukaryota"/>
</dbReference>
<evidence type="ECO:0000256" key="1">
    <source>
        <dbReference type="SAM" id="MobiDB-lite"/>
    </source>
</evidence>
<feature type="compositionally biased region" description="Basic and acidic residues" evidence="1">
    <location>
        <begin position="567"/>
        <end position="582"/>
    </location>
</feature>
<feature type="region of interest" description="Disordered" evidence="1">
    <location>
        <begin position="21"/>
        <end position="191"/>
    </location>
</feature>
<dbReference type="PANTHER" id="PTHR23172">
    <property type="entry name" value="AUXILIN/CYCLIN G-ASSOCIATED KINASE-RELATED"/>
    <property type="match status" value="1"/>
</dbReference>
<dbReference type="InParanoid" id="A0A1S3CSZ0"/>
<dbReference type="SUPFAM" id="SSF46565">
    <property type="entry name" value="Chaperone J-domain"/>
    <property type="match status" value="1"/>
</dbReference>
<gene>
    <name evidence="3" type="primary">LOC103503973</name>
</gene>
<feature type="compositionally biased region" description="Polar residues" evidence="1">
    <location>
        <begin position="362"/>
        <end position="384"/>
    </location>
</feature>
<feature type="compositionally biased region" description="Low complexity" evidence="1">
    <location>
        <begin position="21"/>
        <end position="31"/>
    </location>
</feature>
<dbReference type="FunFam" id="1.10.287.110:FF:000043">
    <property type="entry name" value="J-domain protein required for chloroplast accumulation response 1"/>
    <property type="match status" value="1"/>
</dbReference>
<dbReference type="OrthoDB" id="1717591at2759"/>
<dbReference type="InterPro" id="IPR036869">
    <property type="entry name" value="J_dom_sf"/>
</dbReference>
<feature type="compositionally biased region" description="Basic and acidic residues" evidence="1">
    <location>
        <begin position="91"/>
        <end position="116"/>
    </location>
</feature>
<dbReference type="AlphaFoldDB" id="A0A1S3CSZ0"/>
<feature type="compositionally biased region" description="Polar residues" evidence="1">
    <location>
        <begin position="175"/>
        <end position="191"/>
    </location>
</feature>
<name>A0A1S3CSZ0_CUCME</name>
<feature type="compositionally biased region" description="Basic and acidic residues" evidence="1">
    <location>
        <begin position="400"/>
        <end position="422"/>
    </location>
</feature>
<dbReference type="GO" id="GO:0030276">
    <property type="term" value="F:clathrin binding"/>
    <property type="evidence" value="ECO:0007669"/>
    <property type="project" value="TreeGrafter"/>
</dbReference>
<evidence type="ECO:0000313" key="3">
    <source>
        <dbReference type="RefSeq" id="XP_008466604.1"/>
    </source>
</evidence>
<dbReference type="RefSeq" id="XP_008466604.1">
    <property type="nucleotide sequence ID" value="XM_008468382.3"/>
</dbReference>
<dbReference type="GeneID" id="103503973"/>
<dbReference type="SMR" id="A0A1S3CSZ0"/>
<protein>
    <submittedName>
        <fullName evidence="3">J domain-containing protein required for chloroplast accumulation response 1</fullName>
    </submittedName>
</protein>
<dbReference type="Proteomes" id="UP001652600">
    <property type="component" value="Chromosome 4"/>
</dbReference>
<accession>A0A1S3CSZ0</accession>
<sequence length="746" mass="82434">MENLSQRDSILLGYSLQRSFANSSSPRASNRNSDDVDFHDVFGGPPRRRSSVHETRYSFSETGDSFALKGGDDEALPGRGGPWSGLNEKPVFGEEGVHGRRFPSDDFYDDIFKGDESVNSSPRRGDIFSPIPGSRVLSPARPLPPPAEPFGSSSLPAQLSLPSRLTKGTDLPAFGSSSLRNKDGVSNGSHTNSPRFTLSRFSFSTSSHRFEDPKTDYDLLDRTGALSSKFQEHGGDEALSFVKSGNGLSGNRLTKGEEDSLEESNGGGQFQFHFSIYKWASKGVPLKMPSRGNGPRLREKTLLRRSSSSTDMLMKAKNEMHSPTSTTQNIDFPPVFHETTKVDDEKGTDILPDMDNLEERQSSFTPSENLSRQSSRTAVGSDNISHPIEKAKPHSLPKKISSEKSERKMTSRTIEDQKHEAKSLSSFLLYSDSEQSEEGIAKEYRKGEIMAKGDMKSSTLSDLSSSPKKLEKQTSLRNSKVKKPTVPSSDMESGHNIGRKKVGGKISEFVKLFNQEPTPRPQDAVDLENDSSTMKQESESKAQAEATLNKIRKDEKTKLNKNTDASVKGDDVSKKSVDDNSAKKAASFKSNFASSKKSSPAPNTVHVPDVTKSTIPEVEEPFQDNFSVQELPQDYEDATETKNGREEIQALDTKIRQWSSGKEGNIRSLLSTLQYVLWPKSGWKPVPLVDIIEGNAVKRSYQKALLYLHPDKLQQKGASSDQKYIAAKVFEILQEAWIHFNTLGGL</sequence>
<reference evidence="3" key="1">
    <citation type="submission" date="2025-08" db="UniProtKB">
        <authorList>
            <consortium name="RefSeq"/>
        </authorList>
    </citation>
    <scope>IDENTIFICATION</scope>
    <source>
        <tissue evidence="3">Stem</tissue>
    </source>
</reference>
<feature type="region of interest" description="Disordered" evidence="1">
    <location>
        <begin position="242"/>
        <end position="267"/>
    </location>
</feature>
<evidence type="ECO:0000313" key="2">
    <source>
        <dbReference type="Proteomes" id="UP001652600"/>
    </source>
</evidence>
<dbReference type="GO" id="GO:0031982">
    <property type="term" value="C:vesicle"/>
    <property type="evidence" value="ECO:0007669"/>
    <property type="project" value="TreeGrafter"/>
</dbReference>
<dbReference type="KEGG" id="cmo:103503973"/>
<dbReference type="GO" id="GO:0072318">
    <property type="term" value="P:clathrin coat disassembly"/>
    <property type="evidence" value="ECO:0007669"/>
    <property type="project" value="TreeGrafter"/>
</dbReference>
<dbReference type="Gene3D" id="1.10.287.110">
    <property type="entry name" value="DnaJ domain"/>
    <property type="match status" value="1"/>
</dbReference>
<organism evidence="2 3">
    <name type="scientific">Cucumis melo</name>
    <name type="common">Muskmelon</name>
    <dbReference type="NCBI Taxonomy" id="3656"/>
    <lineage>
        <taxon>Eukaryota</taxon>
        <taxon>Viridiplantae</taxon>
        <taxon>Streptophyta</taxon>
        <taxon>Embryophyta</taxon>
        <taxon>Tracheophyta</taxon>
        <taxon>Spermatophyta</taxon>
        <taxon>Magnoliopsida</taxon>
        <taxon>eudicotyledons</taxon>
        <taxon>Gunneridae</taxon>
        <taxon>Pentapetalae</taxon>
        <taxon>rosids</taxon>
        <taxon>fabids</taxon>
        <taxon>Cucurbitales</taxon>
        <taxon>Cucurbitaceae</taxon>
        <taxon>Benincaseae</taxon>
        <taxon>Cucumis</taxon>
    </lineage>
</organism>
<feature type="compositionally biased region" description="Low complexity" evidence="1">
    <location>
        <begin position="152"/>
        <end position="165"/>
    </location>
</feature>
<feature type="region of interest" description="Disordered" evidence="1">
    <location>
        <begin position="360"/>
        <end position="609"/>
    </location>
</feature>
<feature type="compositionally biased region" description="Low complexity" evidence="1">
    <location>
        <begin position="583"/>
        <end position="602"/>
    </location>
</feature>